<dbReference type="RefSeq" id="WP_160980710.1">
    <property type="nucleotide sequence ID" value="NZ_WVHK01000061.1"/>
</dbReference>
<protein>
    <submittedName>
        <fullName evidence="4">AAA family ATPase</fullName>
    </submittedName>
</protein>
<dbReference type="InterPro" id="IPR003593">
    <property type="entry name" value="AAA+_ATPase"/>
</dbReference>
<evidence type="ECO:0000313" key="4">
    <source>
        <dbReference type="EMBL" id="MXV20862.1"/>
    </source>
</evidence>
<dbReference type="InterPro" id="IPR045735">
    <property type="entry name" value="Spore_III_AA_AAA+_ATPase"/>
</dbReference>
<dbReference type="Proteomes" id="UP000430519">
    <property type="component" value="Unassembled WGS sequence"/>
</dbReference>
<name>A0A6I4YH41_9DEIO</name>
<keyword evidence="5" id="KW-1185">Reference proteome</keyword>
<keyword evidence="1" id="KW-0547">Nucleotide-binding</keyword>
<dbReference type="PANTHER" id="PTHR20953:SF3">
    <property type="entry name" value="P-LOOP CONTAINING NUCLEOSIDE TRIPHOSPHATE HYDROLASES SUPERFAMILY PROTEIN"/>
    <property type="match status" value="1"/>
</dbReference>
<reference evidence="4 5" key="1">
    <citation type="submission" date="2019-11" db="EMBL/GenBank/DDBJ databases">
        <title>Genome sequence of Deinococcus xianganensis Y35, AI-2 producing algicidal bacterium, isolated from lake water.</title>
        <authorList>
            <person name="Li Y."/>
        </authorList>
    </citation>
    <scope>NUCLEOTIDE SEQUENCE [LARGE SCALE GENOMIC DNA]</scope>
    <source>
        <strain evidence="4 5">Y35</strain>
    </source>
</reference>
<sequence length="306" mass="33839">MSALEVAPQGHRYPIINQQEDLRALLSFLPQDIQAQIKPVLYDLEELKIIEDQPLWVLTSGEVYKAFPLKITFDHMTFIGSKCKTFRDDNRRGIDRTGHRISRVLSAGAPLSYTFRVGRYFDGIGEPFRKFIEVNPSFLLVGEAGTGKTTTLRGLIKVTAEYYPMQVVVVDTSGEVGGSGKIQHPGIGQAHIIPVENKALQALLMEEAVKNQNPRVLAVDEINRLAEAEAIVVGKTNGARLIGTTHGATIPGLLANKNLTPLFDPEPVFHWLVITERRGQYRVYRAAEAVAAVRAGRVPEGEVVYV</sequence>
<evidence type="ECO:0000256" key="2">
    <source>
        <dbReference type="ARBA" id="ARBA00022840"/>
    </source>
</evidence>
<dbReference type="SUPFAM" id="SSF52540">
    <property type="entry name" value="P-loop containing nucleoside triphosphate hydrolases"/>
    <property type="match status" value="1"/>
</dbReference>
<evidence type="ECO:0000313" key="5">
    <source>
        <dbReference type="Proteomes" id="UP000430519"/>
    </source>
</evidence>
<dbReference type="AlphaFoldDB" id="A0A6I4YH41"/>
<organism evidence="4 5">
    <name type="scientific">Deinococcus xianganensis</name>
    <dbReference type="NCBI Taxonomy" id="1507289"/>
    <lineage>
        <taxon>Bacteria</taxon>
        <taxon>Thermotogati</taxon>
        <taxon>Deinococcota</taxon>
        <taxon>Deinococci</taxon>
        <taxon>Deinococcales</taxon>
        <taxon>Deinococcaceae</taxon>
        <taxon>Deinococcus</taxon>
    </lineage>
</organism>
<comment type="caution">
    <text evidence="4">The sequence shown here is derived from an EMBL/GenBank/DDBJ whole genome shotgun (WGS) entry which is preliminary data.</text>
</comment>
<evidence type="ECO:0000256" key="1">
    <source>
        <dbReference type="ARBA" id="ARBA00022741"/>
    </source>
</evidence>
<dbReference type="Pfam" id="PF19568">
    <property type="entry name" value="Spore_III_AA"/>
    <property type="match status" value="1"/>
</dbReference>
<feature type="domain" description="AAA+ ATPase" evidence="3">
    <location>
        <begin position="134"/>
        <end position="269"/>
    </location>
</feature>
<keyword evidence="2" id="KW-0067">ATP-binding</keyword>
<dbReference type="EMBL" id="WVHK01000061">
    <property type="protein sequence ID" value="MXV20862.1"/>
    <property type="molecule type" value="Genomic_DNA"/>
</dbReference>
<dbReference type="GO" id="GO:0005524">
    <property type="term" value="F:ATP binding"/>
    <property type="evidence" value="ECO:0007669"/>
    <property type="project" value="UniProtKB-KW"/>
</dbReference>
<evidence type="ECO:0000259" key="3">
    <source>
        <dbReference type="SMART" id="SM00382"/>
    </source>
</evidence>
<gene>
    <name evidence="4" type="ORF">GLX28_14585</name>
</gene>
<dbReference type="PANTHER" id="PTHR20953">
    <property type="entry name" value="KINASE-RELATED"/>
    <property type="match status" value="1"/>
</dbReference>
<dbReference type="InterPro" id="IPR027417">
    <property type="entry name" value="P-loop_NTPase"/>
</dbReference>
<proteinExistence type="predicted"/>
<accession>A0A6I4YH41</accession>
<dbReference type="Gene3D" id="3.40.50.300">
    <property type="entry name" value="P-loop containing nucleotide triphosphate hydrolases"/>
    <property type="match status" value="1"/>
</dbReference>
<dbReference type="SMART" id="SM00382">
    <property type="entry name" value="AAA"/>
    <property type="match status" value="1"/>
</dbReference>